<dbReference type="GO" id="GO:0005737">
    <property type="term" value="C:cytoplasm"/>
    <property type="evidence" value="ECO:0007669"/>
    <property type="project" value="TreeGrafter"/>
</dbReference>
<dbReference type="AlphaFoldDB" id="K8EBI0"/>
<dbReference type="Proteomes" id="UP000198341">
    <property type="component" value="Chromosome 2"/>
</dbReference>
<evidence type="ECO:0000256" key="4">
    <source>
        <dbReference type="ARBA" id="ARBA00022989"/>
    </source>
</evidence>
<evidence type="ECO:0000256" key="6">
    <source>
        <dbReference type="RuleBase" id="RU363053"/>
    </source>
</evidence>
<keyword evidence="5 6" id="KW-0472">Membrane</keyword>
<dbReference type="STRING" id="41875.K8EBI0"/>
<organism evidence="7 8">
    <name type="scientific">Bathycoccus prasinos</name>
    <dbReference type="NCBI Taxonomy" id="41875"/>
    <lineage>
        <taxon>Eukaryota</taxon>
        <taxon>Viridiplantae</taxon>
        <taxon>Chlorophyta</taxon>
        <taxon>Mamiellophyceae</taxon>
        <taxon>Mamiellales</taxon>
        <taxon>Bathycoccaceae</taxon>
        <taxon>Bathycoccus</taxon>
    </lineage>
</organism>
<evidence type="ECO:0000256" key="2">
    <source>
        <dbReference type="ARBA" id="ARBA00006824"/>
    </source>
</evidence>
<evidence type="ECO:0000256" key="3">
    <source>
        <dbReference type="ARBA" id="ARBA00022692"/>
    </source>
</evidence>
<keyword evidence="3 6" id="KW-0812">Transmembrane</keyword>
<evidence type="ECO:0000256" key="5">
    <source>
        <dbReference type="ARBA" id="ARBA00023136"/>
    </source>
</evidence>
<evidence type="ECO:0000256" key="1">
    <source>
        <dbReference type="ARBA" id="ARBA00004141"/>
    </source>
</evidence>
<feature type="transmembrane region" description="Helical" evidence="6">
    <location>
        <begin position="232"/>
        <end position="250"/>
    </location>
</feature>
<accession>K8EBI0</accession>
<dbReference type="GeneID" id="19017615"/>
<dbReference type="PANTHER" id="PTHR11266">
    <property type="entry name" value="PEROXISOMAL MEMBRANE PROTEIN 2, PXMP2 MPV17"/>
    <property type="match status" value="1"/>
</dbReference>
<feature type="transmembrane region" description="Helical" evidence="6">
    <location>
        <begin position="194"/>
        <end position="212"/>
    </location>
</feature>
<sequence>MTTTKSQSALSSSTFKMAKGHFRIGKKRVRRRNARGVFRASASVDFGFELARDMGVGAACYWISDELAQRVSETKAEEEGEETYTRDDRRRGRYVTFGSFDGLTSYLWYTLVDKVIPSPSGSSFSADAVSISALTASTTYDDELTGDLANAAYAMASAQGFASENIELTKSNVIEWFFSNPEHVVLTKKVVFDALVYNPVWACGFIVIMALLRSESKEEIKAELKRDWGDLYISNIVFWVPLNFVVYGVIPLDYRVASVYGFTILYVSGLSLWEENRNKKLQALAAKSRENENDVAQNEQLNLVENEVFDAVREYMDK</sequence>
<name>K8EBI0_9CHLO</name>
<dbReference type="KEGG" id="bpg:Bathy02g05020"/>
<dbReference type="GO" id="GO:0016020">
    <property type="term" value="C:membrane"/>
    <property type="evidence" value="ECO:0007669"/>
    <property type="project" value="UniProtKB-SubCell"/>
</dbReference>
<comment type="similarity">
    <text evidence="2 6">Belongs to the peroxisomal membrane protein PXMP2/4 family.</text>
</comment>
<dbReference type="InterPro" id="IPR007248">
    <property type="entry name" value="Mpv17_PMP22"/>
</dbReference>
<protein>
    <submittedName>
        <fullName evidence="7">Uncharacterized protein</fullName>
    </submittedName>
</protein>
<dbReference type="RefSeq" id="XP_007514944.1">
    <property type="nucleotide sequence ID" value="XM_007514882.1"/>
</dbReference>
<comment type="subcellular location">
    <subcellularLocation>
        <location evidence="1">Membrane</location>
        <topology evidence="1">Multi-pass membrane protein</topology>
    </subcellularLocation>
</comment>
<gene>
    <name evidence="7" type="ORF">Bathy02g05020</name>
</gene>
<evidence type="ECO:0000313" key="7">
    <source>
        <dbReference type="EMBL" id="CCO15184.1"/>
    </source>
</evidence>
<feature type="transmembrane region" description="Helical" evidence="6">
    <location>
        <begin position="256"/>
        <end position="273"/>
    </location>
</feature>
<reference evidence="7 8" key="1">
    <citation type="submission" date="2011-10" db="EMBL/GenBank/DDBJ databases">
        <authorList>
            <person name="Genoscope - CEA"/>
        </authorList>
    </citation>
    <scope>NUCLEOTIDE SEQUENCE [LARGE SCALE GENOMIC DNA]</scope>
    <source>
        <strain evidence="7 8">RCC 1105</strain>
    </source>
</reference>
<dbReference type="EMBL" id="FO082277">
    <property type="protein sequence ID" value="CCO15184.1"/>
    <property type="molecule type" value="Genomic_DNA"/>
</dbReference>
<dbReference type="eggNOG" id="ENOG502SZ6A">
    <property type="taxonomic scope" value="Eukaryota"/>
</dbReference>
<dbReference type="Pfam" id="PF04117">
    <property type="entry name" value="Mpv17_PMP22"/>
    <property type="match status" value="1"/>
</dbReference>
<evidence type="ECO:0000313" key="8">
    <source>
        <dbReference type="Proteomes" id="UP000198341"/>
    </source>
</evidence>
<dbReference type="PANTHER" id="PTHR11266:SF17">
    <property type="entry name" value="PROTEIN MPV17"/>
    <property type="match status" value="1"/>
</dbReference>
<dbReference type="OrthoDB" id="10267969at2759"/>
<proteinExistence type="inferred from homology"/>
<keyword evidence="4 6" id="KW-1133">Transmembrane helix</keyword>
<keyword evidence="8" id="KW-1185">Reference proteome</keyword>